<protein>
    <submittedName>
        <fullName evidence="1">Uncharacterized protein</fullName>
    </submittedName>
</protein>
<reference evidence="1 2" key="1">
    <citation type="submission" date="2023-01" db="EMBL/GenBank/DDBJ databases">
        <title>Analysis of 21 Apiospora genomes using comparative genomics revels a genus with tremendous synthesis potential of carbohydrate active enzymes and secondary metabolites.</title>
        <authorList>
            <person name="Sorensen T."/>
        </authorList>
    </citation>
    <scope>NUCLEOTIDE SEQUENCE [LARGE SCALE GENOMIC DNA]</scope>
    <source>
        <strain evidence="1 2">CBS 83171</strain>
    </source>
</reference>
<gene>
    <name evidence="1" type="ORF">PG996_011059</name>
</gene>
<sequence length="66" mass="7460">MDRVTQPDANAALRDEWDGRKIHGERSAIYVHCSIDGDAGGPRGPYQQTLFPWCITAVCYKRACEY</sequence>
<dbReference type="Proteomes" id="UP001446871">
    <property type="component" value="Unassembled WGS sequence"/>
</dbReference>
<proteinExistence type="predicted"/>
<dbReference type="EMBL" id="JAQQWM010000007">
    <property type="protein sequence ID" value="KAK8057122.1"/>
    <property type="molecule type" value="Genomic_DNA"/>
</dbReference>
<keyword evidence="2" id="KW-1185">Reference proteome</keyword>
<evidence type="ECO:0000313" key="2">
    <source>
        <dbReference type="Proteomes" id="UP001446871"/>
    </source>
</evidence>
<evidence type="ECO:0000313" key="1">
    <source>
        <dbReference type="EMBL" id="KAK8057122.1"/>
    </source>
</evidence>
<organism evidence="1 2">
    <name type="scientific">Apiospora saccharicola</name>
    <dbReference type="NCBI Taxonomy" id="335842"/>
    <lineage>
        <taxon>Eukaryota</taxon>
        <taxon>Fungi</taxon>
        <taxon>Dikarya</taxon>
        <taxon>Ascomycota</taxon>
        <taxon>Pezizomycotina</taxon>
        <taxon>Sordariomycetes</taxon>
        <taxon>Xylariomycetidae</taxon>
        <taxon>Amphisphaeriales</taxon>
        <taxon>Apiosporaceae</taxon>
        <taxon>Apiospora</taxon>
    </lineage>
</organism>
<name>A0ABR1UDY5_9PEZI</name>
<accession>A0ABR1UDY5</accession>
<comment type="caution">
    <text evidence="1">The sequence shown here is derived from an EMBL/GenBank/DDBJ whole genome shotgun (WGS) entry which is preliminary data.</text>
</comment>